<keyword evidence="1" id="KW-0802">TPR repeat</keyword>
<dbReference type="EMBL" id="MKZS01000001">
    <property type="protein sequence ID" value="OLT59891.1"/>
    <property type="molecule type" value="Genomic_DNA"/>
</dbReference>
<dbReference type="Pfam" id="PF20702">
    <property type="entry name" value="nSTAND2"/>
    <property type="match status" value="1"/>
</dbReference>
<dbReference type="InterPro" id="IPR049051">
    <property type="entry name" value="nSTAND2"/>
</dbReference>
<comment type="caution">
    <text evidence="3">The sequence shown here is derived from an EMBL/GenBank/DDBJ whole genome shotgun (WGS) entry which is preliminary data.</text>
</comment>
<dbReference type="SMART" id="SM00028">
    <property type="entry name" value="TPR"/>
    <property type="match status" value="3"/>
</dbReference>
<dbReference type="InterPro" id="IPR011990">
    <property type="entry name" value="TPR-like_helical_dom_sf"/>
</dbReference>
<evidence type="ECO:0000313" key="4">
    <source>
        <dbReference type="Proteomes" id="UP000186657"/>
    </source>
</evidence>
<proteinExistence type="predicted"/>
<dbReference type="PANTHER" id="PTHR34301">
    <property type="entry name" value="DNA-BINDING PROTEIN-RELATED"/>
    <property type="match status" value="1"/>
</dbReference>
<evidence type="ECO:0000259" key="2">
    <source>
        <dbReference type="Pfam" id="PF20702"/>
    </source>
</evidence>
<evidence type="ECO:0000313" key="3">
    <source>
        <dbReference type="EMBL" id="OLT59891.1"/>
    </source>
</evidence>
<name>A0A1U7N1U4_9CYAN</name>
<evidence type="ECO:0000256" key="1">
    <source>
        <dbReference type="PROSITE-ProRule" id="PRU00339"/>
    </source>
</evidence>
<dbReference type="InterPro" id="IPR019734">
    <property type="entry name" value="TPR_rpt"/>
</dbReference>
<reference evidence="3 4" key="1">
    <citation type="submission" date="2016-10" db="EMBL/GenBank/DDBJ databases">
        <title>Comparative genomics uncovers the prolific and rare metabolic potential of the cyanobacterial genus Moorea.</title>
        <authorList>
            <person name="Leao T."/>
            <person name="Castelao G."/>
            <person name="Korobeynikov A."/>
            <person name="Monroe E.A."/>
            <person name="Podell S."/>
            <person name="Glukhov E."/>
            <person name="Allen E."/>
            <person name="Gerwick W.H."/>
            <person name="Gerwick L."/>
        </authorList>
    </citation>
    <scope>NUCLEOTIDE SEQUENCE [LARGE SCALE GENOMIC DNA]</scope>
    <source>
        <strain evidence="3 4">PNG5-198</strain>
    </source>
</reference>
<dbReference type="AlphaFoldDB" id="A0A1U7N1U4"/>
<protein>
    <recommendedName>
        <fullName evidence="2">Novel STAND NTPase 2 domain-containing protein</fullName>
    </recommendedName>
</protein>
<gene>
    <name evidence="3" type="ORF">BJP37_13550</name>
</gene>
<dbReference type="Proteomes" id="UP000186657">
    <property type="component" value="Unassembled WGS sequence"/>
</dbReference>
<organism evidence="3 4">
    <name type="scientific">Moorena bouillonii PNG</name>
    <dbReference type="NCBI Taxonomy" id="568701"/>
    <lineage>
        <taxon>Bacteria</taxon>
        <taxon>Bacillati</taxon>
        <taxon>Cyanobacteriota</taxon>
        <taxon>Cyanophyceae</taxon>
        <taxon>Coleofasciculales</taxon>
        <taxon>Coleofasciculaceae</taxon>
        <taxon>Moorena</taxon>
    </lineage>
</organism>
<dbReference type="Gene3D" id="3.40.50.300">
    <property type="entry name" value="P-loop containing nucleotide triphosphate hydrolases"/>
    <property type="match status" value="2"/>
</dbReference>
<feature type="repeat" description="TPR" evidence="1">
    <location>
        <begin position="492"/>
        <end position="525"/>
    </location>
</feature>
<dbReference type="PANTHER" id="PTHR34301:SF8">
    <property type="entry name" value="ATPASE DOMAIN-CONTAINING PROTEIN"/>
    <property type="match status" value="1"/>
</dbReference>
<dbReference type="SUPFAM" id="SSF52540">
    <property type="entry name" value="P-loop containing nucleoside triphosphate hydrolases"/>
    <property type="match status" value="2"/>
</dbReference>
<feature type="domain" description="Novel STAND NTPase 2" evidence="2">
    <location>
        <begin position="85"/>
        <end position="278"/>
    </location>
</feature>
<accession>A0A1U7N1U4</accession>
<keyword evidence="4" id="KW-1185">Reference proteome</keyword>
<dbReference type="SUPFAM" id="SSF48452">
    <property type="entry name" value="TPR-like"/>
    <property type="match status" value="1"/>
</dbReference>
<dbReference type="PROSITE" id="PS50005">
    <property type="entry name" value="TPR"/>
    <property type="match status" value="1"/>
</dbReference>
<dbReference type="InterPro" id="IPR027417">
    <property type="entry name" value="P-loop_NTPase"/>
</dbReference>
<sequence length="819" mass="93571">MLIAYNVTGEKAKMISATVRKNPYIRNPYIVGRPIFEPELFFGRREKFDFIEDNLRQDAQVILFHGQRRMGKSSVLKQIPNFVGQDDFVFVQFDLQDKSQLSLSRVLYSLGEAIIKQLQLGSVQSKLLTVRELETNPTLFADSFLQKVYQELGDKKLVLLLDEFDVLSSEYSTSEPSKESSSETFFPYLKSLLKQEKRLFIIPFIGRQLDDMPKLLGLFKGAPNQEIGLLSERSARELITEPAKGSLTYKSEAIDAILKLTSGHPYFTQVICNALFAQARLEQKWQVTRDDVTRIVDDAIEIGEAGLIWFRDGLPIPERVIFSAVAEAQKNAEKNPNQVVQDPLSLLEEYGVTITKSLREARKTLVESGFLGVVEITDQVSSYNGKSYKVEIELVRRWLVQRYPLRRDIFELEDLDPEAKAIYKKARERSDQGDVSHQVKPYEQVLKANPNHFSALFEIARIYLEGHVFDKAVECYQQAYLVDRVRNQDGLVESLLGYGKHLMEIGEVILAMEQFEQVLRIEPDNQDADKLYNKLNNPFFVGAPVTPDRFVGRRSEIQAAFDQISNRSNLAIWGGLGMGKTSFLELLASPDLWEEYGQDPSQALMVLLSCESIQPFTASGFWQEVLTELINKLDSEPDLQSYIDTLLDQGQTTTRGMRQVLRKLGKHNKFLVLLVDDYDAALRENQHYTQADIETFVTECRSIAYHSRERRYLSMIVASLRPLNELGPPFNPNSSPWYNHYLFQSLKPLTETEVEQLMASIPITPALQDVIKDRAGGHPALLQIAGSLLFRELRTGKLPDTETFTKEFEDQTRHIFQNI</sequence>
<dbReference type="Gene3D" id="1.25.40.10">
    <property type="entry name" value="Tetratricopeptide repeat domain"/>
    <property type="match status" value="1"/>
</dbReference>